<dbReference type="AlphaFoldDB" id="A0A8T1TYT9"/>
<evidence type="ECO:0000313" key="2">
    <source>
        <dbReference type="Proteomes" id="UP000688947"/>
    </source>
</evidence>
<comment type="caution">
    <text evidence="1">The sequence shown here is derived from an EMBL/GenBank/DDBJ whole genome shotgun (WGS) entry which is preliminary data.</text>
</comment>
<protein>
    <submittedName>
        <fullName evidence="1">Uncharacterized protein</fullName>
    </submittedName>
</protein>
<dbReference type="EMBL" id="JAENGZ010001230">
    <property type="protein sequence ID" value="KAG6949594.1"/>
    <property type="molecule type" value="Genomic_DNA"/>
</dbReference>
<dbReference type="VEuPathDB" id="FungiDB:PC110_g14658"/>
<organism evidence="1 2">
    <name type="scientific">Phytophthora cactorum</name>
    <dbReference type="NCBI Taxonomy" id="29920"/>
    <lineage>
        <taxon>Eukaryota</taxon>
        <taxon>Sar</taxon>
        <taxon>Stramenopiles</taxon>
        <taxon>Oomycota</taxon>
        <taxon>Peronosporomycetes</taxon>
        <taxon>Peronosporales</taxon>
        <taxon>Peronosporaceae</taxon>
        <taxon>Phytophthora</taxon>
    </lineage>
</organism>
<reference evidence="1" key="1">
    <citation type="submission" date="2021-01" db="EMBL/GenBank/DDBJ databases">
        <title>Phytophthora aleatoria, a newly-described species from Pinus radiata is distinct from Phytophthora cactorum isolates based on comparative genomics.</title>
        <authorList>
            <person name="Mcdougal R."/>
            <person name="Panda P."/>
            <person name="Williams N."/>
            <person name="Studholme D.J."/>
        </authorList>
    </citation>
    <scope>NUCLEOTIDE SEQUENCE</scope>
    <source>
        <strain evidence="1">NZFS 3830</strain>
    </source>
</reference>
<name>A0A8T1TYT9_9STRA</name>
<dbReference type="Proteomes" id="UP000688947">
    <property type="component" value="Unassembled WGS sequence"/>
</dbReference>
<evidence type="ECO:0000313" key="1">
    <source>
        <dbReference type="EMBL" id="KAG6949594.1"/>
    </source>
</evidence>
<accession>A0A8T1TYT9</accession>
<sequence length="212" mass="24963">MSNHSFQHRPPNPYAHEYQVQEDAPFEAHQILQVQCRQQKGREVEAKPLKRAREYMPATNPLRPESTARTGCIYSRSCKAELVVKEDGTTLSMCEEHKNYQAVKLRERRAKMPSRQFDPLQCQYPGGCKKERLFKLNGDRQLCRSHLATYVQKEIDNLWHNVVLYLPRMDRSSADIMVTRQEPTETQAMLVRLKRFLRCCTESHVTQQLMRR</sequence>
<gene>
    <name evidence="1" type="ORF">JG687_00014762</name>
</gene>
<proteinExistence type="predicted"/>